<evidence type="ECO:0000313" key="2">
    <source>
        <dbReference type="EMBL" id="CAH1724552.1"/>
    </source>
</evidence>
<evidence type="ECO:0000256" key="1">
    <source>
        <dbReference type="SAM" id="MobiDB-lite"/>
    </source>
</evidence>
<keyword evidence="3" id="KW-1185">Reference proteome</keyword>
<organism evidence="2 3">
    <name type="scientific">Aphis gossypii</name>
    <name type="common">Cotton aphid</name>
    <dbReference type="NCBI Taxonomy" id="80765"/>
    <lineage>
        <taxon>Eukaryota</taxon>
        <taxon>Metazoa</taxon>
        <taxon>Ecdysozoa</taxon>
        <taxon>Arthropoda</taxon>
        <taxon>Hexapoda</taxon>
        <taxon>Insecta</taxon>
        <taxon>Pterygota</taxon>
        <taxon>Neoptera</taxon>
        <taxon>Paraneoptera</taxon>
        <taxon>Hemiptera</taxon>
        <taxon>Sternorrhyncha</taxon>
        <taxon>Aphidomorpha</taxon>
        <taxon>Aphidoidea</taxon>
        <taxon>Aphididae</taxon>
        <taxon>Aphidini</taxon>
        <taxon>Aphis</taxon>
        <taxon>Aphis</taxon>
    </lineage>
</organism>
<dbReference type="AlphaFoldDB" id="A0A9P0J5L3"/>
<accession>A0A9P0J5L3</accession>
<protein>
    <submittedName>
        <fullName evidence="2">Uncharacterized protein</fullName>
    </submittedName>
</protein>
<feature type="region of interest" description="Disordered" evidence="1">
    <location>
        <begin position="106"/>
        <end position="127"/>
    </location>
</feature>
<proteinExistence type="predicted"/>
<dbReference type="Proteomes" id="UP001154329">
    <property type="component" value="Chromosome 2"/>
</dbReference>
<reference evidence="2" key="2">
    <citation type="submission" date="2022-10" db="EMBL/GenBank/DDBJ databases">
        <authorList>
            <consortium name="ENA_rothamsted_submissions"/>
            <consortium name="culmorum"/>
            <person name="King R."/>
        </authorList>
    </citation>
    <scope>NUCLEOTIDE SEQUENCE</scope>
</reference>
<name>A0A9P0J5L3_APHGO</name>
<gene>
    <name evidence="2" type="ORF">APHIGO_LOCUS5818</name>
</gene>
<dbReference type="EMBL" id="OU899035">
    <property type="protein sequence ID" value="CAH1724552.1"/>
    <property type="molecule type" value="Genomic_DNA"/>
</dbReference>
<reference evidence="2" key="1">
    <citation type="submission" date="2022-02" db="EMBL/GenBank/DDBJ databases">
        <authorList>
            <person name="King R."/>
        </authorList>
    </citation>
    <scope>NUCLEOTIDE SEQUENCE</scope>
</reference>
<sequence>MAVTRNDTVETRTTGIESCLGAGGRAVPDFPVPGDGGGEPGRRNAVSRPMAGPAFASRVTAAIRPTTPRTTIIQLYLLLAPPPPTSPSPSPSPSPALLLCHLEQHRHHTTHPHATSTTDEATTEEQYRSVRSANEANNMDRSSIGRAPSFGRFSGKSRHVASLIAAGTLSAFDRRLASRLIVPDDRRRSATFHPQFVL</sequence>
<evidence type="ECO:0000313" key="3">
    <source>
        <dbReference type="Proteomes" id="UP001154329"/>
    </source>
</evidence>